<evidence type="ECO:0000256" key="1">
    <source>
        <dbReference type="ARBA" id="ARBA00001971"/>
    </source>
</evidence>
<evidence type="ECO:0000256" key="4">
    <source>
        <dbReference type="ARBA" id="ARBA00023002"/>
    </source>
</evidence>
<keyword evidence="5 7" id="KW-0408">Iron</keyword>
<dbReference type="InterPro" id="IPR001128">
    <property type="entry name" value="Cyt_P450"/>
</dbReference>
<keyword evidence="7 8" id="KW-0349">Heme</keyword>
<comment type="similarity">
    <text evidence="2 8">Belongs to the cytochrome P450 family.</text>
</comment>
<dbReference type="InterPro" id="IPR002401">
    <property type="entry name" value="Cyt_P450_E_grp-I"/>
</dbReference>
<keyword evidence="6 8" id="KW-0503">Monooxygenase</keyword>
<dbReference type="InterPro" id="IPR017972">
    <property type="entry name" value="Cyt_P450_CS"/>
</dbReference>
<protein>
    <recommendedName>
        <fullName evidence="11">Cytochrome P450 oxidoreductase</fullName>
    </recommendedName>
</protein>
<dbReference type="HOGENOM" id="CLU_001570_2_1_1"/>
<dbReference type="VEuPathDB" id="FungiDB:A1O9_09715"/>
<dbReference type="OrthoDB" id="1103324at2759"/>
<comment type="caution">
    <text evidence="9">The sequence shown here is derived from an EMBL/GenBank/DDBJ whole genome shotgun (WGS) entry which is preliminary data.</text>
</comment>
<evidence type="ECO:0000256" key="7">
    <source>
        <dbReference type="PIRSR" id="PIRSR602401-1"/>
    </source>
</evidence>
<evidence type="ECO:0008006" key="11">
    <source>
        <dbReference type="Google" id="ProtNLM"/>
    </source>
</evidence>
<organism evidence="9 10">
    <name type="scientific">Exophiala aquamarina CBS 119918</name>
    <dbReference type="NCBI Taxonomy" id="1182545"/>
    <lineage>
        <taxon>Eukaryota</taxon>
        <taxon>Fungi</taxon>
        <taxon>Dikarya</taxon>
        <taxon>Ascomycota</taxon>
        <taxon>Pezizomycotina</taxon>
        <taxon>Eurotiomycetes</taxon>
        <taxon>Chaetothyriomycetidae</taxon>
        <taxon>Chaetothyriales</taxon>
        <taxon>Herpotrichiellaceae</taxon>
        <taxon>Exophiala</taxon>
    </lineage>
</organism>
<comment type="cofactor">
    <cofactor evidence="1 7">
        <name>heme</name>
        <dbReference type="ChEBI" id="CHEBI:30413"/>
    </cofactor>
</comment>
<accession>A0A072PED9</accession>
<reference evidence="9 10" key="1">
    <citation type="submission" date="2013-03" db="EMBL/GenBank/DDBJ databases">
        <title>The Genome Sequence of Exophiala aquamarina CBS 119918.</title>
        <authorList>
            <consortium name="The Broad Institute Genomics Platform"/>
            <person name="Cuomo C."/>
            <person name="de Hoog S."/>
            <person name="Gorbushina A."/>
            <person name="Walker B."/>
            <person name="Young S.K."/>
            <person name="Zeng Q."/>
            <person name="Gargeya S."/>
            <person name="Fitzgerald M."/>
            <person name="Haas B."/>
            <person name="Abouelleil A."/>
            <person name="Allen A.W."/>
            <person name="Alvarado L."/>
            <person name="Arachchi H.M."/>
            <person name="Berlin A.M."/>
            <person name="Chapman S.B."/>
            <person name="Gainer-Dewar J."/>
            <person name="Goldberg J."/>
            <person name="Griggs A."/>
            <person name="Gujja S."/>
            <person name="Hansen M."/>
            <person name="Howarth C."/>
            <person name="Imamovic A."/>
            <person name="Ireland A."/>
            <person name="Larimer J."/>
            <person name="McCowan C."/>
            <person name="Murphy C."/>
            <person name="Pearson M."/>
            <person name="Poon T.W."/>
            <person name="Priest M."/>
            <person name="Roberts A."/>
            <person name="Saif S."/>
            <person name="Shea T."/>
            <person name="Sisk P."/>
            <person name="Sykes S."/>
            <person name="Wortman J."/>
            <person name="Nusbaum C."/>
            <person name="Birren B."/>
        </authorList>
    </citation>
    <scope>NUCLEOTIDE SEQUENCE [LARGE SCALE GENOMIC DNA]</scope>
    <source>
        <strain evidence="9 10">CBS 119918</strain>
    </source>
</reference>
<dbReference type="STRING" id="1182545.A0A072PED9"/>
<keyword evidence="4 8" id="KW-0560">Oxidoreductase</keyword>
<evidence type="ECO:0000256" key="5">
    <source>
        <dbReference type="ARBA" id="ARBA00023004"/>
    </source>
</evidence>
<proteinExistence type="inferred from homology"/>
<dbReference type="EMBL" id="AMGV01000011">
    <property type="protein sequence ID" value="KEF53920.1"/>
    <property type="molecule type" value="Genomic_DNA"/>
</dbReference>
<dbReference type="PROSITE" id="PS00086">
    <property type="entry name" value="CYTOCHROME_P450"/>
    <property type="match status" value="1"/>
</dbReference>
<dbReference type="InterPro" id="IPR050364">
    <property type="entry name" value="Cytochrome_P450_fung"/>
</dbReference>
<dbReference type="SUPFAM" id="SSF48264">
    <property type="entry name" value="Cytochrome P450"/>
    <property type="match status" value="1"/>
</dbReference>
<keyword evidence="3 7" id="KW-0479">Metal-binding</keyword>
<dbReference type="GeneID" id="25284623"/>
<evidence type="ECO:0000256" key="3">
    <source>
        <dbReference type="ARBA" id="ARBA00022723"/>
    </source>
</evidence>
<dbReference type="RefSeq" id="XP_013256510.1">
    <property type="nucleotide sequence ID" value="XM_013401056.1"/>
</dbReference>
<evidence type="ECO:0000313" key="10">
    <source>
        <dbReference type="Proteomes" id="UP000027920"/>
    </source>
</evidence>
<dbReference type="Gene3D" id="1.10.630.10">
    <property type="entry name" value="Cytochrome P450"/>
    <property type="match status" value="1"/>
</dbReference>
<dbReference type="AlphaFoldDB" id="A0A072PED9"/>
<sequence length="567" mass="63781">MEVFTSLGGMNTTTLLHTYGGSEIAYLLQNPPAEFQILHSHRWALLFSLLAGSVVFSLSRYLLFHDRPPPGLKLIPGPRSTLPWLGRIHGIDPIAPWKSMKKWSDEYDGLFRLTTAGGEMHIWIGKAEIAQELYCKRAAKYSSRPEVPAVPGSDRQGQYLPLLQDDDHWRNQRKFGHTILAEMGGKEFYGYVTHEAKRYVYNLIKNPKDHYTQCSHFCGRISARLAYGNPNSGAAHAKNAGEFIPQISPSASGPITNIFPFLGKLPEFINTTRIGVRQRREREERLWKGLMWQVKEDMANCIAPQSYARAYFEKAASVPKGLGFGMDEHEAAYAVGMLCTVAIMTNSGPMYCFLMAMVLHPEWQAKARAEIDEVVGPSRVLEVSDSPNLPILRAVIKECIRWKPPVPLGVPRKVTADDEYNGYFIPKGAVVHAIDLAIAQDPELYPDPLTFNPARWLEPEYPTYKEPLSVHPSLHGHHGFGRGRRLCLGIELAQAELVVGCGSLLWAFEMLPNKDQQGNPIWPDPDHWTSNVIGGPLPLDFDLRVRSEEKRQMAEQLFQESLGDFPE</sequence>
<name>A0A072PED9_9EURO</name>
<dbReference type="GO" id="GO:0016705">
    <property type="term" value="F:oxidoreductase activity, acting on paired donors, with incorporation or reduction of molecular oxygen"/>
    <property type="evidence" value="ECO:0007669"/>
    <property type="project" value="InterPro"/>
</dbReference>
<evidence type="ECO:0000256" key="8">
    <source>
        <dbReference type="RuleBase" id="RU000461"/>
    </source>
</evidence>
<dbReference type="Proteomes" id="UP000027920">
    <property type="component" value="Unassembled WGS sequence"/>
</dbReference>
<gene>
    <name evidence="9" type="ORF">A1O9_09715</name>
</gene>
<evidence type="ECO:0000313" key="9">
    <source>
        <dbReference type="EMBL" id="KEF53920.1"/>
    </source>
</evidence>
<evidence type="ECO:0000256" key="2">
    <source>
        <dbReference type="ARBA" id="ARBA00010617"/>
    </source>
</evidence>
<keyword evidence="10" id="KW-1185">Reference proteome</keyword>
<dbReference type="InterPro" id="IPR036396">
    <property type="entry name" value="Cyt_P450_sf"/>
</dbReference>
<dbReference type="Pfam" id="PF00067">
    <property type="entry name" value="p450"/>
    <property type="match status" value="1"/>
</dbReference>
<feature type="binding site" description="axial binding residue" evidence="7">
    <location>
        <position position="487"/>
    </location>
    <ligand>
        <name>heme</name>
        <dbReference type="ChEBI" id="CHEBI:30413"/>
    </ligand>
    <ligandPart>
        <name>Fe</name>
        <dbReference type="ChEBI" id="CHEBI:18248"/>
    </ligandPart>
</feature>
<dbReference type="PANTHER" id="PTHR46300:SF2">
    <property type="entry name" value="CYTOCHROME P450 MONOOXYGENASE ALNH-RELATED"/>
    <property type="match status" value="1"/>
</dbReference>
<dbReference type="PANTHER" id="PTHR46300">
    <property type="entry name" value="P450, PUTATIVE (EUROFUNG)-RELATED-RELATED"/>
    <property type="match status" value="1"/>
</dbReference>
<dbReference type="GO" id="GO:0020037">
    <property type="term" value="F:heme binding"/>
    <property type="evidence" value="ECO:0007669"/>
    <property type="project" value="InterPro"/>
</dbReference>
<dbReference type="GO" id="GO:0005506">
    <property type="term" value="F:iron ion binding"/>
    <property type="evidence" value="ECO:0007669"/>
    <property type="project" value="InterPro"/>
</dbReference>
<evidence type="ECO:0000256" key="6">
    <source>
        <dbReference type="ARBA" id="ARBA00023033"/>
    </source>
</evidence>
<dbReference type="GO" id="GO:0004497">
    <property type="term" value="F:monooxygenase activity"/>
    <property type="evidence" value="ECO:0007669"/>
    <property type="project" value="UniProtKB-KW"/>
</dbReference>
<dbReference type="PRINTS" id="PR00463">
    <property type="entry name" value="EP450I"/>
</dbReference>